<comment type="caution">
    <text evidence="2">The sequence shown here is derived from an EMBL/GenBank/DDBJ whole genome shotgun (WGS) entry which is preliminary data.</text>
</comment>
<evidence type="ECO:0000313" key="2">
    <source>
        <dbReference type="EMBL" id="KND94830.1"/>
    </source>
</evidence>
<feature type="region of interest" description="Disordered" evidence="1">
    <location>
        <begin position="149"/>
        <end position="208"/>
    </location>
</feature>
<sequence length="310" mass="34791">MESTSGPSRAVRVPWDRLRAWIDTQEAAERDPSSPAPLSQAKLEAISVLISFDNEPDVSDGDPVTELTQRIQGRRLMPPNFVDDEPINMPVDGHFKPMWRCVCTVDGYGSFPREKYGVETGRRPPSFQSKRNAKRYAAKHALQYMTDFPHFAEPPNKRTAAALSTSPARLSPTHKIQREDSPQRPSQTSDIPAPDSRSTNSPDSDEDASVFKQISALAACLHIDNPSYRIEPDDGMPNFFSGRPVFRYAECIPPGLGVVSGVLGKRQAKMQVAGKVLEWLQEEQRSRDELVNSLFYQRPVMDFMRNETDV</sequence>
<protein>
    <recommendedName>
        <fullName evidence="4">DRBM domain-containing protein</fullName>
    </recommendedName>
</protein>
<organism evidence="2 3">
    <name type="scientific">Tolypocladium ophioglossoides (strain CBS 100239)</name>
    <name type="common">Snaketongue truffleclub</name>
    <name type="synonym">Elaphocordyceps ophioglossoides</name>
    <dbReference type="NCBI Taxonomy" id="1163406"/>
    <lineage>
        <taxon>Eukaryota</taxon>
        <taxon>Fungi</taxon>
        <taxon>Dikarya</taxon>
        <taxon>Ascomycota</taxon>
        <taxon>Pezizomycotina</taxon>
        <taxon>Sordariomycetes</taxon>
        <taxon>Hypocreomycetidae</taxon>
        <taxon>Hypocreales</taxon>
        <taxon>Ophiocordycipitaceae</taxon>
        <taxon>Tolypocladium</taxon>
    </lineage>
</organism>
<name>A0A0L0NM82_TOLOC</name>
<reference evidence="2 3" key="1">
    <citation type="journal article" date="2015" name="BMC Genomics">
        <title>The genome of the truffle-parasite Tolypocladium ophioglossoides and the evolution of antifungal peptaibiotics.</title>
        <authorList>
            <person name="Quandt C.A."/>
            <person name="Bushley K.E."/>
            <person name="Spatafora J.W."/>
        </authorList>
    </citation>
    <scope>NUCLEOTIDE SEQUENCE [LARGE SCALE GENOMIC DNA]</scope>
    <source>
        <strain evidence="2 3">CBS 100239</strain>
    </source>
</reference>
<accession>A0A0L0NM82</accession>
<dbReference type="CDD" id="cd00048">
    <property type="entry name" value="DSRM_SF"/>
    <property type="match status" value="1"/>
</dbReference>
<dbReference type="EMBL" id="LFRF01000001">
    <property type="protein sequence ID" value="KND94830.1"/>
    <property type="molecule type" value="Genomic_DNA"/>
</dbReference>
<evidence type="ECO:0000256" key="1">
    <source>
        <dbReference type="SAM" id="MobiDB-lite"/>
    </source>
</evidence>
<dbReference type="OrthoDB" id="5222339at2759"/>
<dbReference type="Proteomes" id="UP000036947">
    <property type="component" value="Unassembled WGS sequence"/>
</dbReference>
<dbReference type="Gene3D" id="3.30.160.20">
    <property type="match status" value="1"/>
</dbReference>
<proteinExistence type="predicted"/>
<feature type="compositionally biased region" description="Polar residues" evidence="1">
    <location>
        <begin position="183"/>
        <end position="202"/>
    </location>
</feature>
<evidence type="ECO:0008006" key="4">
    <source>
        <dbReference type="Google" id="ProtNLM"/>
    </source>
</evidence>
<gene>
    <name evidence="2" type="ORF">TOPH_00515</name>
</gene>
<dbReference type="SUPFAM" id="SSF54768">
    <property type="entry name" value="dsRNA-binding domain-like"/>
    <property type="match status" value="1"/>
</dbReference>
<evidence type="ECO:0000313" key="3">
    <source>
        <dbReference type="Proteomes" id="UP000036947"/>
    </source>
</evidence>
<keyword evidence="3" id="KW-1185">Reference proteome</keyword>
<dbReference type="AlphaFoldDB" id="A0A0L0NM82"/>